<dbReference type="AlphaFoldDB" id="A0A1W4XC48"/>
<reference evidence="2" key="1">
    <citation type="submission" date="2025-08" db="UniProtKB">
        <authorList>
            <consortium name="RefSeq"/>
        </authorList>
    </citation>
    <scope>IDENTIFICATION</scope>
    <source>
        <tissue evidence="2">Entire body</tissue>
    </source>
</reference>
<keyword evidence="1" id="KW-1185">Reference proteome</keyword>
<evidence type="ECO:0000313" key="1">
    <source>
        <dbReference type="Proteomes" id="UP000192223"/>
    </source>
</evidence>
<dbReference type="RefSeq" id="XP_018330387.1">
    <property type="nucleotide sequence ID" value="XM_018474885.1"/>
</dbReference>
<gene>
    <name evidence="2" type="primary">LOC108740533</name>
</gene>
<dbReference type="KEGG" id="apln:108740533"/>
<evidence type="ECO:0000313" key="2">
    <source>
        <dbReference type="RefSeq" id="XP_018330387.1"/>
    </source>
</evidence>
<dbReference type="Proteomes" id="UP000192223">
    <property type="component" value="Unplaced"/>
</dbReference>
<sequence>MSSEENHDLTKTSLEALKEMLNRYEALLKNRTVIENLLDKGESIKKAHKRVYKELKSRESIQHLESSLSTMSVNCKENSCGILNEKHVQHICELEKPFEDKRYRPHRTLMHKSLTSEEPTSSLTKKSEEPTQCIPLVESLIIQSEQFQKAKEDQAKQFLLGFTKEDEVEEPDIDIESVAINSDDLNGELEIVTENG</sequence>
<proteinExistence type="predicted"/>
<dbReference type="GeneID" id="108740533"/>
<name>A0A1W4XC48_AGRPL</name>
<accession>A0A1W4XC48</accession>
<dbReference type="InParanoid" id="A0A1W4XC48"/>
<organism evidence="1 2">
    <name type="scientific">Agrilus planipennis</name>
    <name type="common">Emerald ash borer</name>
    <name type="synonym">Agrilus marcopoli</name>
    <dbReference type="NCBI Taxonomy" id="224129"/>
    <lineage>
        <taxon>Eukaryota</taxon>
        <taxon>Metazoa</taxon>
        <taxon>Ecdysozoa</taxon>
        <taxon>Arthropoda</taxon>
        <taxon>Hexapoda</taxon>
        <taxon>Insecta</taxon>
        <taxon>Pterygota</taxon>
        <taxon>Neoptera</taxon>
        <taxon>Endopterygota</taxon>
        <taxon>Coleoptera</taxon>
        <taxon>Polyphaga</taxon>
        <taxon>Elateriformia</taxon>
        <taxon>Buprestoidea</taxon>
        <taxon>Buprestidae</taxon>
        <taxon>Agrilinae</taxon>
        <taxon>Agrilus</taxon>
    </lineage>
</organism>
<protein>
    <submittedName>
        <fullName evidence="2">Uncharacterized protein LOC108740533</fullName>
    </submittedName>
</protein>
<dbReference type="OrthoDB" id="2408655at2759"/>